<evidence type="ECO:0000256" key="1">
    <source>
        <dbReference type="ARBA" id="ARBA00022490"/>
    </source>
</evidence>
<dbReference type="PANTHER" id="PTHR33867">
    <property type="entry name" value="RIBOSOME MATURATION FACTOR RIMP"/>
    <property type="match status" value="1"/>
</dbReference>
<dbReference type="OrthoDB" id="9789702at2"/>
<comment type="caution">
    <text evidence="6">The sequence shown here is derived from an EMBL/GenBank/DDBJ whole genome shotgun (WGS) entry which is preliminary data.</text>
</comment>
<comment type="function">
    <text evidence="3">Required for maturation of 30S ribosomal subunits.</text>
</comment>
<dbReference type="SUPFAM" id="SSF75420">
    <property type="entry name" value="YhbC-like, N-terminal domain"/>
    <property type="match status" value="1"/>
</dbReference>
<dbReference type="Proteomes" id="UP000050421">
    <property type="component" value="Unassembled WGS sequence"/>
</dbReference>
<organism evidence="6 7">
    <name type="scientific">Algoriphagus marincola HL-49</name>
    <dbReference type="NCBI Taxonomy" id="1305737"/>
    <lineage>
        <taxon>Bacteria</taxon>
        <taxon>Pseudomonadati</taxon>
        <taxon>Bacteroidota</taxon>
        <taxon>Cytophagia</taxon>
        <taxon>Cytophagales</taxon>
        <taxon>Cyclobacteriaceae</taxon>
        <taxon>Algoriphagus</taxon>
    </lineage>
</organism>
<dbReference type="SUPFAM" id="SSF74942">
    <property type="entry name" value="YhbC-like, C-terminal domain"/>
    <property type="match status" value="1"/>
</dbReference>
<keyword evidence="1 3" id="KW-0963">Cytoplasm</keyword>
<comment type="subcellular location">
    <subcellularLocation>
        <location evidence="3">Cytoplasm</location>
    </subcellularLocation>
</comment>
<dbReference type="GO" id="GO:0006412">
    <property type="term" value="P:translation"/>
    <property type="evidence" value="ECO:0007669"/>
    <property type="project" value="TreeGrafter"/>
</dbReference>
<accession>A0A0P8ARR4</accession>
<evidence type="ECO:0000256" key="3">
    <source>
        <dbReference type="HAMAP-Rule" id="MF_01077"/>
    </source>
</evidence>
<dbReference type="STRING" id="1305737.GCA_000526355_02456"/>
<dbReference type="InterPro" id="IPR035956">
    <property type="entry name" value="RimP_N_sf"/>
</dbReference>
<dbReference type="Pfam" id="PF02576">
    <property type="entry name" value="RimP_N"/>
    <property type="match status" value="1"/>
</dbReference>
<feature type="domain" description="Ribosome maturation factor RimP C-terminal" evidence="5">
    <location>
        <begin position="86"/>
        <end position="156"/>
    </location>
</feature>
<sequence>MNDLKDRLETLVIDCLPDESHFLVDLQLTSKSNQLLLNILIDADAGLTIDSCAKVSRAVSGEIEALELIDSAYRIEVSSPGVDFPLSSERQYRKNFGRELKVFLQDGKELKGKLIAVSESGIVLEAKMKEKGKKAVLQEVNVAFEDIKKSVVQVSFK</sequence>
<dbReference type="PATRIC" id="fig|1305737.6.peg.1636"/>
<dbReference type="EMBL" id="LJXT01000021">
    <property type="protein sequence ID" value="KPQ18716.1"/>
    <property type="molecule type" value="Genomic_DNA"/>
</dbReference>
<evidence type="ECO:0000259" key="5">
    <source>
        <dbReference type="Pfam" id="PF17384"/>
    </source>
</evidence>
<evidence type="ECO:0000259" key="4">
    <source>
        <dbReference type="Pfam" id="PF02576"/>
    </source>
</evidence>
<dbReference type="CDD" id="cd01734">
    <property type="entry name" value="YlxS_C"/>
    <property type="match status" value="1"/>
</dbReference>
<dbReference type="eggNOG" id="COG0779">
    <property type="taxonomic scope" value="Bacteria"/>
</dbReference>
<reference evidence="6 7" key="1">
    <citation type="submission" date="2015-09" db="EMBL/GenBank/DDBJ databases">
        <title>Identification and resolution of microdiversity through metagenomic sequencing of parallel consortia.</title>
        <authorList>
            <person name="Nelson W.C."/>
            <person name="Romine M.F."/>
            <person name="Lindemann S.R."/>
        </authorList>
    </citation>
    <scope>NUCLEOTIDE SEQUENCE [LARGE SCALE GENOMIC DNA]</scope>
    <source>
        <strain evidence="6">HL-49</strain>
    </source>
</reference>
<dbReference type="Pfam" id="PF17384">
    <property type="entry name" value="DUF150_C"/>
    <property type="match status" value="1"/>
</dbReference>
<evidence type="ECO:0000256" key="2">
    <source>
        <dbReference type="ARBA" id="ARBA00022517"/>
    </source>
</evidence>
<comment type="similarity">
    <text evidence="3">Belongs to the RimP family.</text>
</comment>
<feature type="domain" description="Ribosome maturation factor RimP N-terminal" evidence="4">
    <location>
        <begin position="23"/>
        <end position="83"/>
    </location>
</feature>
<name>A0A0P8ARR4_9BACT</name>
<dbReference type="AlphaFoldDB" id="A0A0P8ARR4"/>
<dbReference type="GO" id="GO:0005829">
    <property type="term" value="C:cytosol"/>
    <property type="evidence" value="ECO:0007669"/>
    <property type="project" value="TreeGrafter"/>
</dbReference>
<dbReference type="InterPro" id="IPR028998">
    <property type="entry name" value="RimP_C"/>
</dbReference>
<gene>
    <name evidence="3 6" type="primary">rimP</name>
    <name evidence="6" type="ORF">HLUCCX10_04915</name>
</gene>
<protein>
    <recommendedName>
        <fullName evidence="3">Ribosome maturation factor RimP</fullName>
    </recommendedName>
</protein>
<dbReference type="InterPro" id="IPR036847">
    <property type="entry name" value="RimP_C_sf"/>
</dbReference>
<dbReference type="PANTHER" id="PTHR33867:SF1">
    <property type="entry name" value="RIBOSOME MATURATION FACTOR RIMP"/>
    <property type="match status" value="1"/>
</dbReference>
<keyword evidence="2 3" id="KW-0690">Ribosome biogenesis</keyword>
<dbReference type="Gene3D" id="3.30.300.70">
    <property type="entry name" value="RimP-like superfamily, N-terminal"/>
    <property type="match status" value="1"/>
</dbReference>
<proteinExistence type="inferred from homology"/>
<dbReference type="InterPro" id="IPR028989">
    <property type="entry name" value="RimP_N"/>
</dbReference>
<dbReference type="GO" id="GO:0000028">
    <property type="term" value="P:ribosomal small subunit assembly"/>
    <property type="evidence" value="ECO:0007669"/>
    <property type="project" value="TreeGrafter"/>
</dbReference>
<evidence type="ECO:0000313" key="6">
    <source>
        <dbReference type="EMBL" id="KPQ18716.1"/>
    </source>
</evidence>
<dbReference type="HAMAP" id="MF_01077">
    <property type="entry name" value="RimP"/>
    <property type="match status" value="1"/>
</dbReference>
<dbReference type="InterPro" id="IPR003728">
    <property type="entry name" value="Ribosome_maturation_RimP"/>
</dbReference>
<evidence type="ECO:0000313" key="7">
    <source>
        <dbReference type="Proteomes" id="UP000050421"/>
    </source>
</evidence>